<dbReference type="SUPFAM" id="SSF50978">
    <property type="entry name" value="WD40 repeat-like"/>
    <property type="match status" value="1"/>
</dbReference>
<dbReference type="InterPro" id="IPR015943">
    <property type="entry name" value="WD40/YVTN_repeat-like_dom_sf"/>
</dbReference>
<dbReference type="InterPro" id="IPR036322">
    <property type="entry name" value="WD40_repeat_dom_sf"/>
</dbReference>
<accession>A0A368GXD1</accession>
<evidence type="ECO:0000256" key="1">
    <source>
        <dbReference type="PROSITE-ProRule" id="PRU00221"/>
    </source>
</evidence>
<dbReference type="STRING" id="29170.A0A368GXD1"/>
<dbReference type="EMBL" id="JOJR01000039">
    <property type="protein sequence ID" value="RCN49012.1"/>
    <property type="molecule type" value="Genomic_DNA"/>
</dbReference>
<dbReference type="AlphaFoldDB" id="A0A368GXD1"/>
<comment type="caution">
    <text evidence="2">The sequence shown here is derived from an EMBL/GenBank/DDBJ whole genome shotgun (WGS) entry which is preliminary data.</text>
</comment>
<sequence length="69" mass="7230">MISRSPSKSTLVVGRDNGSVRLYSCPVQSITAGFHALTGHAHAISAVTYVGADLITAAVVDGSLFQWQL</sequence>
<reference evidence="2 3" key="1">
    <citation type="submission" date="2014-10" db="EMBL/GenBank/DDBJ databases">
        <title>Draft genome of the hookworm Ancylostoma caninum.</title>
        <authorList>
            <person name="Mitreva M."/>
        </authorList>
    </citation>
    <scope>NUCLEOTIDE SEQUENCE [LARGE SCALE GENOMIC DNA]</scope>
    <source>
        <strain evidence="2 3">Baltimore</strain>
    </source>
</reference>
<organism evidence="2 3">
    <name type="scientific">Ancylostoma caninum</name>
    <name type="common">Dog hookworm</name>
    <dbReference type="NCBI Taxonomy" id="29170"/>
    <lineage>
        <taxon>Eukaryota</taxon>
        <taxon>Metazoa</taxon>
        <taxon>Ecdysozoa</taxon>
        <taxon>Nematoda</taxon>
        <taxon>Chromadorea</taxon>
        <taxon>Rhabditida</taxon>
        <taxon>Rhabditina</taxon>
        <taxon>Rhabditomorpha</taxon>
        <taxon>Strongyloidea</taxon>
        <taxon>Ancylostomatidae</taxon>
        <taxon>Ancylostomatinae</taxon>
        <taxon>Ancylostoma</taxon>
    </lineage>
</organism>
<dbReference type="Proteomes" id="UP000252519">
    <property type="component" value="Unassembled WGS sequence"/>
</dbReference>
<keyword evidence="3" id="KW-1185">Reference proteome</keyword>
<dbReference type="PROSITE" id="PS50082">
    <property type="entry name" value="WD_REPEATS_2"/>
    <property type="match status" value="1"/>
</dbReference>
<evidence type="ECO:0000313" key="2">
    <source>
        <dbReference type="EMBL" id="RCN49012.1"/>
    </source>
</evidence>
<dbReference type="PROSITE" id="PS50294">
    <property type="entry name" value="WD_REPEATS_REGION"/>
    <property type="match status" value="1"/>
</dbReference>
<dbReference type="InterPro" id="IPR001680">
    <property type="entry name" value="WD40_rpt"/>
</dbReference>
<keyword evidence="1" id="KW-0853">WD repeat</keyword>
<protein>
    <submittedName>
        <fullName evidence="2">Uncharacterized protein</fullName>
    </submittedName>
</protein>
<dbReference type="OrthoDB" id="5825559at2759"/>
<evidence type="ECO:0000313" key="3">
    <source>
        <dbReference type="Proteomes" id="UP000252519"/>
    </source>
</evidence>
<proteinExistence type="predicted"/>
<feature type="repeat" description="WD" evidence="1">
    <location>
        <begin position="37"/>
        <end position="69"/>
    </location>
</feature>
<name>A0A368GXD1_ANCCA</name>
<dbReference type="Gene3D" id="2.130.10.10">
    <property type="entry name" value="YVTN repeat-like/Quinoprotein amine dehydrogenase"/>
    <property type="match status" value="1"/>
</dbReference>
<gene>
    <name evidence="2" type="ORF">ANCCAN_04889</name>
</gene>